<dbReference type="GO" id="GO:0005789">
    <property type="term" value="C:endoplasmic reticulum membrane"/>
    <property type="evidence" value="ECO:0007669"/>
    <property type="project" value="TreeGrafter"/>
</dbReference>
<comment type="caution">
    <text evidence="3">The sequence shown here is derived from an EMBL/GenBank/DDBJ whole genome shotgun (WGS) entry which is preliminary data.</text>
</comment>
<reference evidence="3" key="1">
    <citation type="submission" date="2023-04" db="EMBL/GenBank/DDBJ databases">
        <title>Ambrosiozyma monospora NBRC 1965.</title>
        <authorList>
            <person name="Ichikawa N."/>
            <person name="Sato H."/>
            <person name="Tonouchi N."/>
        </authorList>
    </citation>
    <scope>NUCLEOTIDE SEQUENCE</scope>
    <source>
        <strain evidence="3">NBRC 1965</strain>
    </source>
</reference>
<feature type="region of interest" description="Disordered" evidence="1">
    <location>
        <begin position="188"/>
        <end position="224"/>
    </location>
</feature>
<evidence type="ECO:0000256" key="1">
    <source>
        <dbReference type="SAM" id="MobiDB-lite"/>
    </source>
</evidence>
<feature type="transmembrane region" description="Helical" evidence="2">
    <location>
        <begin position="95"/>
        <end position="114"/>
    </location>
</feature>
<organism evidence="3 4">
    <name type="scientific">Ambrosiozyma monospora</name>
    <name type="common">Yeast</name>
    <name type="synonym">Endomycopsis monosporus</name>
    <dbReference type="NCBI Taxonomy" id="43982"/>
    <lineage>
        <taxon>Eukaryota</taxon>
        <taxon>Fungi</taxon>
        <taxon>Dikarya</taxon>
        <taxon>Ascomycota</taxon>
        <taxon>Saccharomycotina</taxon>
        <taxon>Pichiomycetes</taxon>
        <taxon>Pichiales</taxon>
        <taxon>Pichiaceae</taxon>
        <taxon>Ambrosiozyma</taxon>
    </lineage>
</organism>
<dbReference type="EMBL" id="BSXU01004947">
    <property type="protein sequence ID" value="GMG49074.1"/>
    <property type="molecule type" value="Genomic_DNA"/>
</dbReference>
<keyword evidence="2" id="KW-0812">Transmembrane</keyword>
<protein>
    <submittedName>
        <fullName evidence="3">Unnamed protein product</fullName>
    </submittedName>
</protein>
<keyword evidence="2" id="KW-0472">Membrane</keyword>
<dbReference type="PIRSF" id="PIRSF029187">
    <property type="entry name" value="Shr3_AAP_chap"/>
    <property type="match status" value="1"/>
</dbReference>
<evidence type="ECO:0000313" key="4">
    <source>
        <dbReference type="Proteomes" id="UP001165063"/>
    </source>
</evidence>
<dbReference type="Pfam" id="PF08229">
    <property type="entry name" value="SHR3_chaperone"/>
    <property type="match status" value="1"/>
</dbReference>
<gene>
    <name evidence="3" type="ORF">Amon01_000707000</name>
</gene>
<feature type="transmembrane region" description="Helical" evidence="2">
    <location>
        <begin position="134"/>
        <end position="160"/>
    </location>
</feature>
<dbReference type="SMART" id="SM00786">
    <property type="entry name" value="SHR3_chaperone"/>
    <property type="match status" value="1"/>
</dbReference>
<dbReference type="OrthoDB" id="5229808at2759"/>
<feature type="transmembrane region" description="Helical" evidence="2">
    <location>
        <begin position="7"/>
        <end position="27"/>
    </location>
</feature>
<feature type="compositionally biased region" description="Low complexity" evidence="1">
    <location>
        <begin position="188"/>
        <end position="201"/>
    </location>
</feature>
<dbReference type="PANTHER" id="PTHR28228:SF1">
    <property type="entry name" value="SECRETORY COMPONENT PROTEIN SHR3"/>
    <property type="match status" value="1"/>
</dbReference>
<dbReference type="InterPro" id="IPR013248">
    <property type="entry name" value="Psh3/Shr3"/>
</dbReference>
<evidence type="ECO:0000256" key="2">
    <source>
        <dbReference type="SAM" id="Phobius"/>
    </source>
</evidence>
<keyword evidence="2" id="KW-1133">Transmembrane helix</keyword>
<name>A0A9W6YZB1_AMBMO</name>
<dbReference type="AlphaFoldDB" id="A0A9W6YZB1"/>
<dbReference type="PANTHER" id="PTHR28228">
    <property type="entry name" value="SECRETORY COMPONENT PROTEIN SHR3"/>
    <property type="match status" value="1"/>
</dbReference>
<accession>A0A9W6YZB1</accession>
<proteinExistence type="predicted"/>
<evidence type="ECO:0000313" key="3">
    <source>
        <dbReference type="EMBL" id="GMG49074.1"/>
    </source>
</evidence>
<feature type="transmembrane region" description="Helical" evidence="2">
    <location>
        <begin position="63"/>
        <end position="83"/>
    </location>
</feature>
<dbReference type="GO" id="GO:0051082">
    <property type="term" value="F:unfolded protein binding"/>
    <property type="evidence" value="ECO:0007669"/>
    <property type="project" value="TreeGrafter"/>
</dbReference>
<sequence length="224" mass="24626">MISYEQLLPIGALMIISSLSFVLGVLFSNWPYDYYTLWDASLGEEHFTKALEHYKNWATAPSIITYVLHGVMVITFIGCLIKIFKPTEDTKYFEYGSLAAFVGASSIYLTNVRVGAYSALNGEWGEVDQNTGLAVIAASETMIVFLIFGIILLQCGLFYAHYEDSQLKINFYIQELKEKLAAAEARETAPAASGSKNAAAPVEKAKTTGVSSNKTKATKSKKKT</sequence>
<dbReference type="GO" id="GO:0006888">
    <property type="term" value="P:endoplasmic reticulum to Golgi vesicle-mediated transport"/>
    <property type="evidence" value="ECO:0007669"/>
    <property type="project" value="TreeGrafter"/>
</dbReference>
<keyword evidence="4" id="KW-1185">Reference proteome</keyword>
<dbReference type="Proteomes" id="UP001165063">
    <property type="component" value="Unassembled WGS sequence"/>
</dbReference>